<evidence type="ECO:0000313" key="1">
    <source>
        <dbReference type="EMBL" id="MBG9985820.1"/>
    </source>
</evidence>
<accession>A0ABS0LNS8</accession>
<reference evidence="1 2" key="1">
    <citation type="submission" date="2020-07" db="EMBL/GenBank/DDBJ databases">
        <title>Facklamia lactis sp. nov., isolated from raw milk.</title>
        <authorList>
            <person name="Doll E.V."/>
            <person name="Huptas C."/>
            <person name="Staib L."/>
            <person name="Wenning M."/>
            <person name="Scherer S."/>
        </authorList>
    </citation>
    <scope>NUCLEOTIDE SEQUENCE [LARGE SCALE GENOMIC DNA]</scope>
    <source>
        <strain evidence="1 2">DSM 111018</strain>
    </source>
</reference>
<comment type="caution">
    <text evidence="1">The sequence shown here is derived from an EMBL/GenBank/DDBJ whole genome shotgun (WGS) entry which is preliminary data.</text>
</comment>
<organism evidence="1 2">
    <name type="scientific">Facklamia lactis</name>
    <dbReference type="NCBI Taxonomy" id="2749967"/>
    <lineage>
        <taxon>Bacteria</taxon>
        <taxon>Bacillati</taxon>
        <taxon>Bacillota</taxon>
        <taxon>Bacilli</taxon>
        <taxon>Lactobacillales</taxon>
        <taxon>Aerococcaceae</taxon>
        <taxon>Facklamia</taxon>
    </lineage>
</organism>
<dbReference type="RefSeq" id="WP_197114474.1">
    <property type="nucleotide sequence ID" value="NZ_JACBXQ010000001.1"/>
</dbReference>
<dbReference type="InterPro" id="IPR036108">
    <property type="entry name" value="4pyrrol_syn_uPrphyn_synt_sf"/>
</dbReference>
<dbReference type="EMBL" id="JACBXQ010000001">
    <property type="protein sequence ID" value="MBG9985820.1"/>
    <property type="molecule type" value="Genomic_DNA"/>
</dbReference>
<proteinExistence type="predicted"/>
<name>A0ABS0LNS8_9LACT</name>
<evidence type="ECO:0008006" key="3">
    <source>
        <dbReference type="Google" id="ProtNLM"/>
    </source>
</evidence>
<gene>
    <name evidence="1" type="ORF">HZY91_02805</name>
</gene>
<protein>
    <recommendedName>
        <fullName evidence="3">Uroporphyrinogen-III synthase</fullName>
    </recommendedName>
</protein>
<dbReference type="SUPFAM" id="SSF69618">
    <property type="entry name" value="HemD-like"/>
    <property type="match status" value="1"/>
</dbReference>
<evidence type="ECO:0000313" key="2">
    <source>
        <dbReference type="Proteomes" id="UP000721415"/>
    </source>
</evidence>
<dbReference type="Gene3D" id="3.40.50.10090">
    <property type="match status" value="2"/>
</dbReference>
<sequence length="262" mass="30285">MKGKYVWWLGSEVPKDYLQMWKELPHLSLSPLSLIVTRSLQKDEPCSLSNIDSIYFVSKAAVKAMFENYSITNLSKLTIIATGEATAKYIEQHYPLSVDYINPYSSSEMFFKNFNDSPLKISKLFIPISQENQGKYRGFIERYQVNVELEEEVIYQKIESIKAREDLDFFGRNYQRGDYLVVTSTTSWNYFISKLSKEIRSHLFQQVQIISIGPVSSQAIREVSPSGLIEANPSNYKAIFQMIMQREREEKCQTTDGIDGQD</sequence>
<keyword evidence="2" id="KW-1185">Reference proteome</keyword>
<dbReference type="Proteomes" id="UP000721415">
    <property type="component" value="Unassembled WGS sequence"/>
</dbReference>